<dbReference type="PANTHER" id="PTHR11455:SF18">
    <property type="entry name" value="SI:CH1073-390K14.1"/>
    <property type="match status" value="1"/>
</dbReference>
<dbReference type="RefSeq" id="WP_257510285.1">
    <property type="nucleotide sequence ID" value="NZ_JANKHG010000001.1"/>
</dbReference>
<evidence type="ECO:0000256" key="3">
    <source>
        <dbReference type="ARBA" id="ARBA00022827"/>
    </source>
</evidence>
<organism evidence="5 6">
    <name type="scientific">Limnobacter parvus</name>
    <dbReference type="NCBI Taxonomy" id="2939690"/>
    <lineage>
        <taxon>Bacteria</taxon>
        <taxon>Pseudomonadati</taxon>
        <taxon>Pseudomonadota</taxon>
        <taxon>Betaproteobacteria</taxon>
        <taxon>Burkholderiales</taxon>
        <taxon>Burkholderiaceae</taxon>
        <taxon>Limnobacter</taxon>
    </lineage>
</organism>
<gene>
    <name evidence="5" type="ORF">NSP04_00020</name>
</gene>
<dbReference type="Proteomes" id="UP001165267">
    <property type="component" value="Unassembled WGS sequence"/>
</dbReference>
<feature type="domain" description="Cryptochrome/DNA photolyase FAD-binding" evidence="4">
    <location>
        <begin position="84"/>
        <end position="224"/>
    </location>
</feature>
<dbReference type="SUPFAM" id="SSF48173">
    <property type="entry name" value="Cryptochrome/photolyase FAD-binding domain"/>
    <property type="match status" value="1"/>
</dbReference>
<proteinExistence type="predicted"/>
<dbReference type="InterPro" id="IPR002081">
    <property type="entry name" value="Cryptochrome/DNA_photolyase_1"/>
</dbReference>
<keyword evidence="3" id="KW-0274">FAD</keyword>
<dbReference type="InterPro" id="IPR036134">
    <property type="entry name" value="Crypto/Photolyase_FAD-like_sf"/>
</dbReference>
<dbReference type="PANTHER" id="PTHR11455">
    <property type="entry name" value="CRYPTOCHROME"/>
    <property type="match status" value="1"/>
</dbReference>
<keyword evidence="2" id="KW-0285">Flavoprotein</keyword>
<name>A0ABT1XCL1_9BURK</name>
<accession>A0ABT1XCL1</accession>
<dbReference type="Gene3D" id="1.10.579.10">
    <property type="entry name" value="DNA Cyclobutane Dipyrimidine Photolyase, subunit A, domain 3"/>
    <property type="match status" value="1"/>
</dbReference>
<dbReference type="Gene3D" id="1.25.40.80">
    <property type="match status" value="1"/>
</dbReference>
<comment type="cofactor">
    <cofactor evidence="1">
        <name>FAD</name>
        <dbReference type="ChEBI" id="CHEBI:57692"/>
    </cofactor>
</comment>
<evidence type="ECO:0000313" key="6">
    <source>
        <dbReference type="Proteomes" id="UP001165267"/>
    </source>
</evidence>
<sequence length="439" mass="50483">MPKPDKRQMMQYETTIKYEPNRQAALDVLAAIDPLQYSRSRNFLDGAVTGLSPWITHGYINVREATQVLMKKHRLSFEDKLIFEFAWREFFKHAHGELGIGILSDVRRPVWSGRYNHQLPDDIQEGRTGVEAIDAGVALLYKTGYLHNHVRMWIASYVVHMRKVHWKVGADWMYAHLLDGDLASNHLSWQWVAGTFSHKPYVFNADNVKKFAPKWDCRGTVIDSDYEDLESIARAKRDTGRERNAPSVGVAEPSTYGFDLESLGESSRRKIVDLRDTAGVDSSCLLVKQFREIELVHPWDLKTCFQPTTQGLLRLGVIDCAFHKAHKWSELRWNFVMAALEKGCEQIWIVNTDHLAHNAAILAKFKQCNVQLSMRTTLNPGYSAMWRCFPLQWTPEEKLLPNPARFQQSFSRFYKEATQIAGSLEEAVHDEALVHQLPL</sequence>
<reference evidence="5" key="1">
    <citation type="submission" date="2022-07" db="EMBL/GenBank/DDBJ databases">
        <authorList>
            <person name="Xamxidin M."/>
        </authorList>
    </citation>
    <scope>NUCLEOTIDE SEQUENCE</scope>
    <source>
        <strain evidence="5">YS8-69</strain>
    </source>
</reference>
<dbReference type="InterPro" id="IPR005101">
    <property type="entry name" value="Cryptochr/Photolyase_FAD-bd"/>
</dbReference>
<evidence type="ECO:0000313" key="5">
    <source>
        <dbReference type="EMBL" id="MCR2745030.1"/>
    </source>
</evidence>
<comment type="caution">
    <text evidence="5">The sequence shown here is derived from an EMBL/GenBank/DDBJ whole genome shotgun (WGS) entry which is preliminary data.</text>
</comment>
<dbReference type="EMBL" id="JANKHG010000001">
    <property type="protein sequence ID" value="MCR2745030.1"/>
    <property type="molecule type" value="Genomic_DNA"/>
</dbReference>
<evidence type="ECO:0000256" key="1">
    <source>
        <dbReference type="ARBA" id="ARBA00001974"/>
    </source>
</evidence>
<evidence type="ECO:0000256" key="2">
    <source>
        <dbReference type="ARBA" id="ARBA00022630"/>
    </source>
</evidence>
<protein>
    <submittedName>
        <fullName evidence="5">Deoxyribodipyrimidine photolyase</fullName>
    </submittedName>
</protein>
<dbReference type="Pfam" id="PF03441">
    <property type="entry name" value="FAD_binding_7"/>
    <property type="match status" value="1"/>
</dbReference>
<evidence type="ECO:0000259" key="4">
    <source>
        <dbReference type="Pfam" id="PF03441"/>
    </source>
</evidence>
<keyword evidence="6" id="KW-1185">Reference proteome</keyword>